<feature type="domain" description="Large ribosomal subunit protein uL2 C-terminal" evidence="7">
    <location>
        <begin position="124"/>
        <end position="253"/>
    </location>
</feature>
<dbReference type="FunFam" id="2.30.30.30:FF:000001">
    <property type="entry name" value="50S ribosomal protein L2"/>
    <property type="match status" value="1"/>
</dbReference>
<dbReference type="NCBIfam" id="TIGR01171">
    <property type="entry name" value="rplB_bact"/>
    <property type="match status" value="1"/>
</dbReference>
<dbReference type="GO" id="GO:0003735">
    <property type="term" value="F:structural constituent of ribosome"/>
    <property type="evidence" value="ECO:0007669"/>
    <property type="project" value="InterPro"/>
</dbReference>
<keyword evidence="2 5" id="KW-0689">Ribosomal protein</keyword>
<dbReference type="Pfam" id="PF00181">
    <property type="entry name" value="Ribosomal_L2_N"/>
    <property type="match status" value="1"/>
</dbReference>
<sequence length="280" mass="31314">MIMKKYGPYTAQRRHMTSVDFSVLSKVKPMKSATIKINKNSGRNQQGRITVRHQGGGVKQMYRRVDFKQNKVNIPGSVEALEYDPNRTCFIMRVVYKDGDRRYHIAPHGIKVGDDVMTSESVPVKTGNRLPLKNIHVGTFVHNIELSPGRGGQIVRSAGSQAQVSAHEAGYTHLRFPSSEVRKVLWGNYASVGQVSNPDNNLVIIGKAGRSRMMGIRPTVRGSVMNPVDHPYGGGEGRQPRGTKKPKTMWGKITGGRKTRNRRKLSGKFIVSRRVKKNRK</sequence>
<dbReference type="InterPro" id="IPR014722">
    <property type="entry name" value="Rib_uL2_dom2"/>
</dbReference>
<reference evidence="9 10" key="1">
    <citation type="journal article" date="2016" name="Nat. Commun.">
        <title>Thousands of microbial genomes shed light on interconnected biogeochemical processes in an aquifer system.</title>
        <authorList>
            <person name="Anantharaman K."/>
            <person name="Brown C.T."/>
            <person name="Hug L.A."/>
            <person name="Sharon I."/>
            <person name="Castelle C.J."/>
            <person name="Probst A.J."/>
            <person name="Thomas B.C."/>
            <person name="Singh A."/>
            <person name="Wilkins M.J."/>
            <person name="Karaoz U."/>
            <person name="Brodie E.L."/>
            <person name="Williams K.H."/>
            <person name="Hubbard S.S."/>
            <person name="Banfield J.F."/>
        </authorList>
    </citation>
    <scope>NUCLEOTIDE SEQUENCE [LARGE SCALE GENOMIC DNA]</scope>
</reference>
<dbReference type="Proteomes" id="UP000178744">
    <property type="component" value="Unassembled WGS sequence"/>
</dbReference>
<dbReference type="STRING" id="1797690.A3B23_00140"/>
<evidence type="ECO:0000256" key="4">
    <source>
        <dbReference type="ARBA" id="ARBA00035242"/>
    </source>
</evidence>
<evidence type="ECO:0000259" key="8">
    <source>
        <dbReference type="SMART" id="SM01383"/>
    </source>
</evidence>
<dbReference type="SUPFAM" id="SSF50104">
    <property type="entry name" value="Translation proteins SH3-like domain"/>
    <property type="match status" value="1"/>
</dbReference>
<dbReference type="FunFam" id="4.10.950.10:FF:000001">
    <property type="entry name" value="50S ribosomal protein L2"/>
    <property type="match status" value="1"/>
</dbReference>
<dbReference type="AlphaFoldDB" id="A0A1G1Z6C0"/>
<evidence type="ECO:0000256" key="3">
    <source>
        <dbReference type="ARBA" id="ARBA00023274"/>
    </source>
</evidence>
<dbReference type="Gene3D" id="2.30.30.30">
    <property type="match status" value="1"/>
</dbReference>
<keyword evidence="3 5" id="KW-0687">Ribonucleoprotein</keyword>
<gene>
    <name evidence="5" type="primary">rplB</name>
    <name evidence="9" type="ORF">A3B23_00140</name>
</gene>
<dbReference type="SUPFAM" id="SSF50249">
    <property type="entry name" value="Nucleic acid-binding proteins"/>
    <property type="match status" value="1"/>
</dbReference>
<dbReference type="GO" id="GO:0015934">
    <property type="term" value="C:large ribosomal subunit"/>
    <property type="evidence" value="ECO:0007669"/>
    <property type="project" value="InterPro"/>
</dbReference>
<keyword evidence="5" id="KW-0694">RNA-binding</keyword>
<comment type="similarity">
    <text evidence="1 5">Belongs to the universal ribosomal protein uL2 family.</text>
</comment>
<dbReference type="PANTHER" id="PTHR13691:SF5">
    <property type="entry name" value="LARGE RIBOSOMAL SUBUNIT PROTEIN UL2M"/>
    <property type="match status" value="1"/>
</dbReference>
<dbReference type="PROSITE" id="PS00467">
    <property type="entry name" value="RIBOSOMAL_L2"/>
    <property type="match status" value="1"/>
</dbReference>
<dbReference type="EMBL" id="MHIY01000007">
    <property type="protein sequence ID" value="OGY60172.1"/>
    <property type="molecule type" value="Genomic_DNA"/>
</dbReference>
<dbReference type="PANTHER" id="PTHR13691">
    <property type="entry name" value="RIBOSOMAL PROTEIN L2"/>
    <property type="match status" value="1"/>
</dbReference>
<dbReference type="InterPro" id="IPR012340">
    <property type="entry name" value="NA-bd_OB-fold"/>
</dbReference>
<feature type="region of interest" description="Disordered" evidence="6">
    <location>
        <begin position="221"/>
        <end position="280"/>
    </location>
</feature>
<name>A0A1G1Z6C0_9BACT</name>
<dbReference type="SMART" id="SM01382">
    <property type="entry name" value="Ribosomal_L2_C"/>
    <property type="match status" value="1"/>
</dbReference>
<evidence type="ECO:0000259" key="7">
    <source>
        <dbReference type="SMART" id="SM01382"/>
    </source>
</evidence>
<dbReference type="InterPro" id="IPR022671">
    <property type="entry name" value="Ribosomal_uL2_CS"/>
</dbReference>
<dbReference type="Gene3D" id="4.10.950.10">
    <property type="entry name" value="Ribosomal protein L2, domain 3"/>
    <property type="match status" value="1"/>
</dbReference>
<evidence type="ECO:0000256" key="5">
    <source>
        <dbReference type="HAMAP-Rule" id="MF_01320"/>
    </source>
</evidence>
<evidence type="ECO:0000313" key="9">
    <source>
        <dbReference type="EMBL" id="OGY60172.1"/>
    </source>
</evidence>
<dbReference type="InterPro" id="IPR008991">
    <property type="entry name" value="Translation_prot_SH3-like_sf"/>
</dbReference>
<dbReference type="InterPro" id="IPR022669">
    <property type="entry name" value="Ribosomal_uL2_C"/>
</dbReference>
<comment type="caution">
    <text evidence="9">The sequence shown here is derived from an EMBL/GenBank/DDBJ whole genome shotgun (WGS) entry which is preliminary data.</text>
</comment>
<evidence type="ECO:0000256" key="6">
    <source>
        <dbReference type="SAM" id="MobiDB-lite"/>
    </source>
</evidence>
<accession>A0A1G1Z6C0</accession>
<evidence type="ECO:0000313" key="10">
    <source>
        <dbReference type="Proteomes" id="UP000178744"/>
    </source>
</evidence>
<organism evidence="9 10">
    <name type="scientific">Candidatus Colwellbacteria bacterium RIFCSPLOWO2_01_FULL_48_10</name>
    <dbReference type="NCBI Taxonomy" id="1797690"/>
    <lineage>
        <taxon>Bacteria</taxon>
        <taxon>Candidatus Colwelliibacteriota</taxon>
    </lineage>
</organism>
<dbReference type="Gene3D" id="2.40.50.140">
    <property type="entry name" value="Nucleic acid-binding proteins"/>
    <property type="match status" value="1"/>
</dbReference>
<keyword evidence="5" id="KW-0699">rRNA-binding</keyword>
<dbReference type="InterPro" id="IPR022666">
    <property type="entry name" value="Ribosomal_uL2_RNA-bd_dom"/>
</dbReference>
<evidence type="ECO:0000256" key="2">
    <source>
        <dbReference type="ARBA" id="ARBA00022980"/>
    </source>
</evidence>
<dbReference type="InterPro" id="IPR005880">
    <property type="entry name" value="Ribosomal_uL2_bac/org-type"/>
</dbReference>
<comment type="subunit">
    <text evidence="5">Part of the 50S ribosomal subunit. Forms a bridge to the 30S subunit in the 70S ribosome.</text>
</comment>
<dbReference type="SMART" id="SM01383">
    <property type="entry name" value="Ribosomal_L2"/>
    <property type="match status" value="1"/>
</dbReference>
<dbReference type="PIRSF" id="PIRSF002158">
    <property type="entry name" value="Ribosomal_L2"/>
    <property type="match status" value="1"/>
</dbReference>
<protein>
    <recommendedName>
        <fullName evidence="4 5">Large ribosomal subunit protein uL2</fullName>
    </recommendedName>
</protein>
<dbReference type="HAMAP" id="MF_01320_B">
    <property type="entry name" value="Ribosomal_uL2_B"/>
    <property type="match status" value="1"/>
</dbReference>
<dbReference type="GO" id="GO:0016740">
    <property type="term" value="F:transferase activity"/>
    <property type="evidence" value="ECO:0007669"/>
    <property type="project" value="InterPro"/>
</dbReference>
<dbReference type="GO" id="GO:0002181">
    <property type="term" value="P:cytoplasmic translation"/>
    <property type="evidence" value="ECO:0007669"/>
    <property type="project" value="TreeGrafter"/>
</dbReference>
<feature type="compositionally biased region" description="Basic residues" evidence="6">
    <location>
        <begin position="255"/>
        <end position="280"/>
    </location>
</feature>
<dbReference type="GO" id="GO:0019843">
    <property type="term" value="F:rRNA binding"/>
    <property type="evidence" value="ECO:0007669"/>
    <property type="project" value="UniProtKB-UniRule"/>
</dbReference>
<proteinExistence type="inferred from homology"/>
<comment type="function">
    <text evidence="5">One of the primary rRNA binding proteins. Required for association of the 30S and 50S subunits to form the 70S ribosome, for tRNA binding and peptide bond formation. It has been suggested to have peptidyltransferase activity; this is somewhat controversial. Makes several contacts with the 16S rRNA in the 70S ribosome.</text>
</comment>
<dbReference type="Pfam" id="PF03947">
    <property type="entry name" value="Ribosomal_L2_C"/>
    <property type="match status" value="1"/>
</dbReference>
<dbReference type="InterPro" id="IPR002171">
    <property type="entry name" value="Ribosomal_uL2"/>
</dbReference>
<dbReference type="InterPro" id="IPR014726">
    <property type="entry name" value="Ribosomal_uL2_dom3"/>
</dbReference>
<evidence type="ECO:0000256" key="1">
    <source>
        <dbReference type="ARBA" id="ARBA00005636"/>
    </source>
</evidence>
<feature type="domain" description="Large ribosomal subunit protein uL2 RNA-binding" evidence="8">
    <location>
        <begin position="42"/>
        <end position="118"/>
    </location>
</feature>